<keyword evidence="7" id="KW-0744">Spermatogenesis</keyword>
<dbReference type="PANTHER" id="PTHR46199">
    <property type="entry name" value="RAC GTPASE-ACTIVATING PROTEIN 1"/>
    <property type="match status" value="1"/>
</dbReference>
<keyword evidence="12" id="KW-1185">Reference proteome</keyword>
<protein>
    <submittedName>
        <fullName evidence="13">Rac GTPase-activating protein 1-like isoform X1</fullName>
    </submittedName>
</protein>
<dbReference type="GO" id="GO:0008270">
    <property type="term" value="F:zinc ion binding"/>
    <property type="evidence" value="ECO:0007669"/>
    <property type="project" value="UniProtKB-KW"/>
</dbReference>
<evidence type="ECO:0000313" key="12">
    <source>
        <dbReference type="Proteomes" id="UP001165740"/>
    </source>
</evidence>
<dbReference type="GO" id="GO:0097149">
    <property type="term" value="C:centralspindlin complex"/>
    <property type="evidence" value="ECO:0007669"/>
    <property type="project" value="TreeGrafter"/>
</dbReference>
<dbReference type="CDD" id="cd20821">
    <property type="entry name" value="C1_MgcRacGAP"/>
    <property type="match status" value="1"/>
</dbReference>
<dbReference type="GO" id="GO:0005634">
    <property type="term" value="C:nucleus"/>
    <property type="evidence" value="ECO:0007669"/>
    <property type="project" value="TreeGrafter"/>
</dbReference>
<dbReference type="AlphaFoldDB" id="A0A9W3B0T1"/>
<dbReference type="Pfam" id="PF00130">
    <property type="entry name" value="C1_1"/>
    <property type="match status" value="1"/>
</dbReference>
<evidence type="ECO:0000259" key="10">
    <source>
        <dbReference type="PROSITE" id="PS50081"/>
    </source>
</evidence>
<keyword evidence="4" id="KW-0863">Zinc-finger</keyword>
<dbReference type="InterPro" id="IPR046349">
    <property type="entry name" value="C1-like_sf"/>
</dbReference>
<keyword evidence="5" id="KW-0221">Differentiation</keyword>
<dbReference type="Gene3D" id="1.10.555.10">
    <property type="entry name" value="Rho GTPase activation protein"/>
    <property type="match status" value="1"/>
</dbReference>
<feature type="domain" description="Rho-GAP" evidence="11">
    <location>
        <begin position="372"/>
        <end position="561"/>
    </location>
</feature>
<feature type="compositionally biased region" description="Basic and acidic residues" evidence="9">
    <location>
        <begin position="245"/>
        <end position="254"/>
    </location>
</feature>
<dbReference type="GO" id="GO:0051256">
    <property type="term" value="P:mitotic spindle midzone assembly"/>
    <property type="evidence" value="ECO:0007669"/>
    <property type="project" value="TreeGrafter"/>
</dbReference>
<evidence type="ECO:0000256" key="8">
    <source>
        <dbReference type="SAM" id="Coils"/>
    </source>
</evidence>
<dbReference type="FunFam" id="3.30.60.20:FF:000033">
    <property type="entry name" value="Rac GTPase-activating protein 1"/>
    <property type="match status" value="1"/>
</dbReference>
<accession>A0A9W3B0T1</accession>
<evidence type="ECO:0000256" key="4">
    <source>
        <dbReference type="ARBA" id="ARBA00022771"/>
    </source>
</evidence>
<proteinExistence type="predicted"/>
<feature type="compositionally biased region" description="Basic and acidic residues" evidence="9">
    <location>
        <begin position="599"/>
        <end position="620"/>
    </location>
</feature>
<dbReference type="GO" id="GO:0030496">
    <property type="term" value="C:midbody"/>
    <property type="evidence" value="ECO:0007669"/>
    <property type="project" value="TreeGrafter"/>
</dbReference>
<dbReference type="OrthoDB" id="2218807at2759"/>
<evidence type="ECO:0000259" key="11">
    <source>
        <dbReference type="PROSITE" id="PS50238"/>
    </source>
</evidence>
<dbReference type="PROSITE" id="PS50238">
    <property type="entry name" value="RHOGAP"/>
    <property type="match status" value="1"/>
</dbReference>
<dbReference type="GO" id="GO:0030154">
    <property type="term" value="P:cell differentiation"/>
    <property type="evidence" value="ECO:0007669"/>
    <property type="project" value="UniProtKB-KW"/>
</dbReference>
<dbReference type="PROSITE" id="PS00479">
    <property type="entry name" value="ZF_DAG_PE_1"/>
    <property type="match status" value="1"/>
</dbReference>
<dbReference type="OMA" id="FWEQYIV"/>
<keyword evidence="1" id="KW-0343">GTPase activation</keyword>
<dbReference type="RefSeq" id="XP_055893084.1">
    <property type="nucleotide sequence ID" value="XM_056037109.1"/>
</dbReference>
<dbReference type="GeneID" id="106080083"/>
<evidence type="ECO:0000256" key="6">
    <source>
        <dbReference type="ARBA" id="ARBA00022833"/>
    </source>
</evidence>
<dbReference type="InterPro" id="IPR000198">
    <property type="entry name" value="RhoGAP_dom"/>
</dbReference>
<keyword evidence="2" id="KW-0217">Developmental protein</keyword>
<reference evidence="13" key="1">
    <citation type="submission" date="2025-08" db="UniProtKB">
        <authorList>
            <consortium name="RefSeq"/>
        </authorList>
    </citation>
    <scope>IDENTIFICATION</scope>
</reference>
<evidence type="ECO:0000256" key="2">
    <source>
        <dbReference type="ARBA" id="ARBA00022473"/>
    </source>
</evidence>
<dbReference type="GO" id="GO:0007266">
    <property type="term" value="P:Rho protein signal transduction"/>
    <property type="evidence" value="ECO:0007669"/>
    <property type="project" value="TreeGrafter"/>
</dbReference>
<evidence type="ECO:0000256" key="7">
    <source>
        <dbReference type="ARBA" id="ARBA00022871"/>
    </source>
</evidence>
<evidence type="ECO:0000256" key="3">
    <source>
        <dbReference type="ARBA" id="ARBA00022723"/>
    </source>
</evidence>
<dbReference type="SUPFAM" id="SSF57889">
    <property type="entry name" value="Cysteine-rich domain"/>
    <property type="match status" value="1"/>
</dbReference>
<keyword evidence="8" id="KW-0175">Coiled coil</keyword>
<dbReference type="Proteomes" id="UP001165740">
    <property type="component" value="Chromosome 1"/>
</dbReference>
<dbReference type="GO" id="GO:0000281">
    <property type="term" value="P:mitotic cytokinesis"/>
    <property type="evidence" value="ECO:0007669"/>
    <property type="project" value="TreeGrafter"/>
</dbReference>
<dbReference type="GO" id="GO:0051233">
    <property type="term" value="C:spindle midzone"/>
    <property type="evidence" value="ECO:0007669"/>
    <property type="project" value="TreeGrafter"/>
</dbReference>
<dbReference type="PANTHER" id="PTHR46199:SF3">
    <property type="entry name" value="RAC GTPASE-ACTIVATING PROTEIN 1"/>
    <property type="match status" value="1"/>
</dbReference>
<dbReference type="PROSITE" id="PS50081">
    <property type="entry name" value="ZF_DAG_PE_2"/>
    <property type="match status" value="1"/>
</dbReference>
<feature type="region of interest" description="Disordered" evidence="9">
    <location>
        <begin position="597"/>
        <end position="647"/>
    </location>
</feature>
<dbReference type="GO" id="GO:0032154">
    <property type="term" value="C:cleavage furrow"/>
    <property type="evidence" value="ECO:0007669"/>
    <property type="project" value="TreeGrafter"/>
</dbReference>
<feature type="coiled-coil region" evidence="8">
    <location>
        <begin position="48"/>
        <end position="110"/>
    </location>
</feature>
<dbReference type="InterPro" id="IPR002219">
    <property type="entry name" value="PKC_DAG/PE"/>
</dbReference>
<dbReference type="SUPFAM" id="SSF48350">
    <property type="entry name" value="GTPase activation domain, GAP"/>
    <property type="match status" value="1"/>
</dbReference>
<dbReference type="CDD" id="cd04382">
    <property type="entry name" value="RhoGAP_MgcRacGAP"/>
    <property type="match status" value="1"/>
</dbReference>
<dbReference type="GO" id="GO:0007283">
    <property type="term" value="P:spermatogenesis"/>
    <property type="evidence" value="ECO:0007669"/>
    <property type="project" value="UniProtKB-KW"/>
</dbReference>
<evidence type="ECO:0000256" key="5">
    <source>
        <dbReference type="ARBA" id="ARBA00022782"/>
    </source>
</evidence>
<organism evidence="12 13">
    <name type="scientific">Biomphalaria glabrata</name>
    <name type="common">Bloodfluke planorb</name>
    <name type="synonym">Freshwater snail</name>
    <dbReference type="NCBI Taxonomy" id="6526"/>
    <lineage>
        <taxon>Eukaryota</taxon>
        <taxon>Metazoa</taxon>
        <taxon>Spiralia</taxon>
        <taxon>Lophotrochozoa</taxon>
        <taxon>Mollusca</taxon>
        <taxon>Gastropoda</taxon>
        <taxon>Heterobranchia</taxon>
        <taxon>Euthyneura</taxon>
        <taxon>Panpulmonata</taxon>
        <taxon>Hygrophila</taxon>
        <taxon>Lymnaeoidea</taxon>
        <taxon>Planorbidae</taxon>
        <taxon>Biomphalaria</taxon>
    </lineage>
</organism>
<dbReference type="Gene3D" id="3.30.60.20">
    <property type="match status" value="1"/>
</dbReference>
<dbReference type="GO" id="GO:0005096">
    <property type="term" value="F:GTPase activator activity"/>
    <property type="evidence" value="ECO:0007669"/>
    <property type="project" value="UniProtKB-KW"/>
</dbReference>
<name>A0A9W3B0T1_BIOGL</name>
<feature type="region of interest" description="Disordered" evidence="9">
    <location>
        <begin position="226"/>
        <end position="299"/>
    </location>
</feature>
<evidence type="ECO:0000256" key="1">
    <source>
        <dbReference type="ARBA" id="ARBA00022468"/>
    </source>
</evidence>
<feature type="region of interest" description="Disordered" evidence="9">
    <location>
        <begin position="170"/>
        <end position="210"/>
    </location>
</feature>
<dbReference type="Pfam" id="PF00620">
    <property type="entry name" value="RhoGAP"/>
    <property type="match status" value="1"/>
</dbReference>
<keyword evidence="6" id="KW-0862">Zinc</keyword>
<feature type="domain" description="Phorbol-ester/DAG-type" evidence="10">
    <location>
        <begin position="307"/>
        <end position="356"/>
    </location>
</feature>
<dbReference type="InterPro" id="IPR008936">
    <property type="entry name" value="Rho_GTPase_activation_prot"/>
</dbReference>
<dbReference type="SMART" id="SM00109">
    <property type="entry name" value="C1"/>
    <property type="match status" value="1"/>
</dbReference>
<sequence>MTLKKSRMDMSLVAQFDDLVRKAKVLQTGCESEFITFATNQDEARKKWLSSEQKCESLEDRIKRAESQVASLDTQLKHARMQAEYELQRRKAAEREKEDMDRQIGVIRELLNDKNSKSILHENDRDRLAAIANSHRQSAQLDTSNTRLNTIMEHSASFLSDVSYDKTEEDPLCESRLRNGKKFKRPSAPPAEDMDNTPPKRQKDENDHNNSIVTAVITIDAAGKPSATIETNMGPKLNKSFSEPSLDKRGHDADSGADSDDDVYGISRKSSANRNFNAQPRKSILKSTPETPTLRKANSAGRGLNRVHIFISKTVIKPEICVPCGKRIRFSKPAMKCKDCRAVCHPECKDKLPLPCIPSCPSTPGFNKQSEGLIADYAPSERPMIPRLIVNCANEIENRGLQEVGIYRVPGSDKDQKELKEKFIKGRSPNLSQIHDIHVVCGCLKEFLRSLKEPLVTFALWPKFVEAADIRSSESCQEEMCKLVNYLPQANKDTLAFLVQHLQIVANTPACKMPASNLAKVFGPTVVGYSCAEPEPMQIMNETRKQNQVMERLLEIPTDFWADLLVVDEIGLYPNSTPYTPDSVQYGLRSMLGPINTPERSELYGNDMKRSQTTPRDLRKAQVGGKYATKSFEPKRPSRFFDSPVVN</sequence>
<feature type="compositionally biased region" description="Polar residues" evidence="9">
    <location>
        <begin position="268"/>
        <end position="291"/>
    </location>
</feature>
<dbReference type="SMART" id="SM00324">
    <property type="entry name" value="RhoGAP"/>
    <property type="match status" value="1"/>
</dbReference>
<gene>
    <name evidence="13" type="primary">LOC106080083</name>
</gene>
<evidence type="ECO:0000256" key="9">
    <source>
        <dbReference type="SAM" id="MobiDB-lite"/>
    </source>
</evidence>
<keyword evidence="3" id="KW-0479">Metal-binding</keyword>
<evidence type="ECO:0000313" key="13">
    <source>
        <dbReference type="RefSeq" id="XP_055893084.1"/>
    </source>
</evidence>